<protein>
    <submittedName>
        <fullName evidence="2">Cation/multidrug efflux pump</fullName>
    </submittedName>
</protein>
<dbReference type="GO" id="GO:0005886">
    <property type="term" value="C:plasma membrane"/>
    <property type="evidence" value="ECO:0007669"/>
    <property type="project" value="TreeGrafter"/>
</dbReference>
<dbReference type="Pfam" id="PF00873">
    <property type="entry name" value="ACR_tran"/>
    <property type="match status" value="1"/>
</dbReference>
<feature type="transmembrane region" description="Helical" evidence="1">
    <location>
        <begin position="360"/>
        <end position="380"/>
    </location>
</feature>
<dbReference type="Gene3D" id="3.30.70.1440">
    <property type="entry name" value="Multidrug efflux transporter AcrB pore domain"/>
    <property type="match status" value="1"/>
</dbReference>
<feature type="transmembrane region" description="Helical" evidence="1">
    <location>
        <begin position="334"/>
        <end position="353"/>
    </location>
</feature>
<dbReference type="AlphaFoldDB" id="A0A212JDP6"/>
<dbReference type="PANTHER" id="PTHR32063:SF0">
    <property type="entry name" value="SWARMING MOTILITY PROTEIN SWRC"/>
    <property type="match status" value="1"/>
</dbReference>
<dbReference type="InterPro" id="IPR001036">
    <property type="entry name" value="Acrflvin-R"/>
</dbReference>
<feature type="transmembrane region" description="Helical" evidence="1">
    <location>
        <begin position="989"/>
        <end position="1015"/>
    </location>
</feature>
<keyword evidence="1" id="KW-0812">Transmembrane</keyword>
<feature type="transmembrane region" description="Helical" evidence="1">
    <location>
        <begin position="463"/>
        <end position="486"/>
    </location>
</feature>
<dbReference type="PANTHER" id="PTHR32063">
    <property type="match status" value="1"/>
</dbReference>
<dbReference type="SUPFAM" id="SSF82714">
    <property type="entry name" value="Multidrug efflux transporter AcrB TolC docking domain, DN and DC subdomains"/>
    <property type="match status" value="2"/>
</dbReference>
<feature type="transmembrane region" description="Helical" evidence="1">
    <location>
        <begin position="961"/>
        <end position="983"/>
    </location>
</feature>
<accession>A0A212JDP6</accession>
<dbReference type="PRINTS" id="PR00702">
    <property type="entry name" value="ACRIFLAVINRP"/>
</dbReference>
<keyword evidence="1" id="KW-1133">Transmembrane helix</keyword>
<organism evidence="2">
    <name type="scientific">uncultured Dysgonomonas sp</name>
    <dbReference type="NCBI Taxonomy" id="206096"/>
    <lineage>
        <taxon>Bacteria</taxon>
        <taxon>Pseudomonadati</taxon>
        <taxon>Bacteroidota</taxon>
        <taxon>Bacteroidia</taxon>
        <taxon>Bacteroidales</taxon>
        <taxon>Dysgonomonadaceae</taxon>
        <taxon>Dysgonomonas</taxon>
        <taxon>environmental samples</taxon>
    </lineage>
</organism>
<reference evidence="2" key="1">
    <citation type="submission" date="2016-04" db="EMBL/GenBank/DDBJ databases">
        <authorList>
            <person name="Evans L.H."/>
            <person name="Alamgir A."/>
            <person name="Owens N."/>
            <person name="Weber N.D."/>
            <person name="Virtaneva K."/>
            <person name="Barbian K."/>
            <person name="Babar A."/>
            <person name="Rosenke K."/>
        </authorList>
    </citation>
    <scope>NUCLEOTIDE SEQUENCE</scope>
    <source>
        <strain evidence="2">86-1</strain>
    </source>
</reference>
<evidence type="ECO:0000256" key="1">
    <source>
        <dbReference type="SAM" id="Phobius"/>
    </source>
</evidence>
<feature type="transmembrane region" description="Helical" evidence="1">
    <location>
        <begin position="886"/>
        <end position="904"/>
    </location>
</feature>
<dbReference type="SUPFAM" id="SSF82866">
    <property type="entry name" value="Multidrug efflux transporter AcrB transmembrane domain"/>
    <property type="match status" value="2"/>
</dbReference>
<dbReference type="GO" id="GO:0042910">
    <property type="term" value="F:xenobiotic transmembrane transporter activity"/>
    <property type="evidence" value="ECO:0007669"/>
    <property type="project" value="TreeGrafter"/>
</dbReference>
<dbReference type="Gene3D" id="3.30.70.1320">
    <property type="entry name" value="Multidrug efflux transporter AcrB pore domain like"/>
    <property type="match status" value="1"/>
</dbReference>
<dbReference type="EMBL" id="FLUM01000001">
    <property type="protein sequence ID" value="SBV97573.1"/>
    <property type="molecule type" value="Genomic_DNA"/>
</dbReference>
<evidence type="ECO:0000313" key="2">
    <source>
        <dbReference type="EMBL" id="SBV97573.1"/>
    </source>
</evidence>
<feature type="transmembrane region" description="Helical" evidence="1">
    <location>
        <begin position="12"/>
        <end position="30"/>
    </location>
</feature>
<proteinExistence type="predicted"/>
<feature type="transmembrane region" description="Helical" evidence="1">
    <location>
        <begin position="860"/>
        <end position="879"/>
    </location>
</feature>
<name>A0A212JDP6_9BACT</name>
<feature type="transmembrane region" description="Helical" evidence="1">
    <location>
        <begin position="910"/>
        <end position="933"/>
    </location>
</feature>
<dbReference type="SUPFAM" id="SSF82693">
    <property type="entry name" value="Multidrug efflux transporter AcrB pore domain, PN1, PN2, PC1 and PC2 subdomains"/>
    <property type="match status" value="3"/>
</dbReference>
<feature type="transmembrane region" description="Helical" evidence="1">
    <location>
        <begin position="386"/>
        <end position="410"/>
    </location>
</feature>
<gene>
    <name evidence="2" type="ORF">KL86DYS1_11946</name>
</gene>
<sequence length="1035" mass="113941">MKIAKISITRPTAVIICCVALVLYGIYSLMNINQELMPAISTETISVSTTYPGAGVQDVENSVTKKIEEAVSSLEGIDNIMSTSMESFSLVTIKLKPGAKLSKIIQDAQRNINAIRSDLPEGVKDPSITDFKITDIPIMTIGVTSSIEEIELFEIVDREIRPQIERIPGVGRVSLIGGLEKEVQVNINEDKIKSYQLSVDQIVRTLITSNMDFPTGKLSNEEKHLQIRLEGKFEKISDIENIVVKRLEDGTVVKIKDIAEVADTYKEVTTINRTNGIPSIGITIQRSADANTVEISKAITSQLELLKAKYRNKNISFVVAVDNAEFTIQSADSVMFDLFLAIILVAITVFLFLQSFRNSIFAAIAIPLSLIITFIPMSLLGFSLNIMSLLGLTLVIGILVDDAIVVIENIHKHLEKGKTIVQAAYDGVKEIGFTVMSITLVIMVVFVPISFTEGIISDVFRQFALTIAFSVLGSLAVSFTVVPLLYSRFGKHESIRKNSFFGKFQSSFEEVITHIATWFSKILAWSFSHKIIVLGSVVILFFGSLSLLVLGFIGSDFAPQGDQGQFAIKLELPRGVTIEQTNQITLKAESIVRSNNVVENVFTTVGAEENGQTQPRLSELRIKLIPHKDRKISSIDLARKLKLELQGTLPDVIVSLGMTDIMGNIDASPIEYYITGQSIDSVQTAANLLLNRMKSIEGLIHPQISSKEGNLQISIIPDRDKMADLGISFDNLGRTLNLAFSGNTDSKLLRNDKEYDINIRLDRVDREDIRNVENLSLLNDFGQLVLLKQFAKIEETEGPTLLERRNRTPCIRITSQTGGRPIGDIGTDINKAVESLDLSDQINIIPGGELETQGDSFSSLGIALIVSIFLVYFILVLLYNSFVYPLVVLGSLPLAMIGALWALAFTMETLNIFTILGIIVLIGLVAKNAILLVDFTNHLKAKGTPLKEALLESTKQRFRPIIMTTLAMAVGMLPVALASGAAAEWKNGLAWVIIGGLISSMFLTLVVVPLVYYLIDRSLTKFNTDKNKNEIFIAE</sequence>
<feature type="transmembrane region" description="Helical" evidence="1">
    <location>
        <begin position="431"/>
        <end position="451"/>
    </location>
</feature>
<keyword evidence="1" id="KW-0472">Membrane</keyword>
<dbReference type="Gene3D" id="3.30.2090.10">
    <property type="entry name" value="Multidrug efflux transporter AcrB TolC docking domain, DN and DC subdomains"/>
    <property type="match status" value="2"/>
</dbReference>
<dbReference type="Gene3D" id="1.20.1640.10">
    <property type="entry name" value="Multidrug efflux transporter AcrB transmembrane domain"/>
    <property type="match status" value="2"/>
</dbReference>
<feature type="transmembrane region" description="Helical" evidence="1">
    <location>
        <begin position="531"/>
        <end position="553"/>
    </location>
</feature>
<dbReference type="RefSeq" id="WP_296940309.1">
    <property type="nucleotide sequence ID" value="NZ_LT599032.1"/>
</dbReference>
<dbReference type="Gene3D" id="3.30.70.1430">
    <property type="entry name" value="Multidrug efflux transporter AcrB pore domain"/>
    <property type="match status" value="2"/>
</dbReference>
<dbReference type="InterPro" id="IPR027463">
    <property type="entry name" value="AcrB_DN_DC_subdom"/>
</dbReference>